<dbReference type="EMBL" id="LT629758">
    <property type="protein sequence ID" value="SDT74484.1"/>
    <property type="molecule type" value="Genomic_DNA"/>
</dbReference>
<keyword evidence="2" id="KW-0808">Transferase</keyword>
<protein>
    <submittedName>
        <fullName evidence="2">Acetyltransferase (GNAT) domain-containing protein</fullName>
    </submittedName>
</protein>
<dbReference type="AlphaFoldDB" id="A0A1H2CVT2"/>
<dbReference type="STRING" id="113562.SAMN04489716_6996"/>
<organism evidence="2 3">
    <name type="scientific">Actinoplanes derwentensis</name>
    <dbReference type="NCBI Taxonomy" id="113562"/>
    <lineage>
        <taxon>Bacteria</taxon>
        <taxon>Bacillati</taxon>
        <taxon>Actinomycetota</taxon>
        <taxon>Actinomycetes</taxon>
        <taxon>Micromonosporales</taxon>
        <taxon>Micromonosporaceae</taxon>
        <taxon>Actinoplanes</taxon>
    </lineage>
</organism>
<dbReference type="RefSeq" id="WP_092550921.1">
    <property type="nucleotide sequence ID" value="NZ_BOMJ01000003.1"/>
</dbReference>
<name>A0A1H2CVT2_9ACTN</name>
<dbReference type="SUPFAM" id="SSF55729">
    <property type="entry name" value="Acyl-CoA N-acyltransferases (Nat)"/>
    <property type="match status" value="1"/>
</dbReference>
<dbReference type="CDD" id="cd04301">
    <property type="entry name" value="NAT_SF"/>
    <property type="match status" value="1"/>
</dbReference>
<dbReference type="InterPro" id="IPR000182">
    <property type="entry name" value="GNAT_dom"/>
</dbReference>
<dbReference type="InterPro" id="IPR016181">
    <property type="entry name" value="Acyl_CoA_acyltransferase"/>
</dbReference>
<dbReference type="OrthoDB" id="7057833at2"/>
<evidence type="ECO:0000313" key="2">
    <source>
        <dbReference type="EMBL" id="SDT74484.1"/>
    </source>
</evidence>
<sequence>MTRAVKIAADAGQVRELGIGRLIAEAFDHMDANRYLAGDDPAERLAVMSLYFGMLAEHVASGAGQVLYIGEGSASVDATAVWFDLTVEPPPLPDYEQQLAAITGDHLPRFQALDEALNGNHPQEDKHWYLAFLAVRPGRWRQGLGSALIAHTHAELDQAGTAAYLEATDPENARLYQDHGYDPVEPFEIKVGPVTFFPMWRTPQGAA</sequence>
<proteinExistence type="predicted"/>
<feature type="domain" description="N-acetyltransferase" evidence="1">
    <location>
        <begin position="54"/>
        <end position="204"/>
    </location>
</feature>
<dbReference type="Proteomes" id="UP000198688">
    <property type="component" value="Chromosome I"/>
</dbReference>
<dbReference type="PROSITE" id="PS51186">
    <property type="entry name" value="GNAT"/>
    <property type="match status" value="1"/>
</dbReference>
<keyword evidence="3" id="KW-1185">Reference proteome</keyword>
<reference evidence="2 3" key="1">
    <citation type="submission" date="2016-10" db="EMBL/GenBank/DDBJ databases">
        <authorList>
            <person name="de Groot N.N."/>
        </authorList>
    </citation>
    <scope>NUCLEOTIDE SEQUENCE [LARGE SCALE GENOMIC DNA]</scope>
    <source>
        <strain evidence="2 3">DSM 43941</strain>
    </source>
</reference>
<dbReference type="PANTHER" id="PTHR42791">
    <property type="entry name" value="GNAT FAMILY ACETYLTRANSFERASE"/>
    <property type="match status" value="1"/>
</dbReference>
<dbReference type="InterPro" id="IPR052523">
    <property type="entry name" value="Trichothecene_AcTrans"/>
</dbReference>
<dbReference type="GO" id="GO:0016747">
    <property type="term" value="F:acyltransferase activity, transferring groups other than amino-acyl groups"/>
    <property type="evidence" value="ECO:0007669"/>
    <property type="project" value="InterPro"/>
</dbReference>
<gene>
    <name evidence="2" type="ORF">SAMN04489716_6996</name>
</gene>
<evidence type="ECO:0000313" key="3">
    <source>
        <dbReference type="Proteomes" id="UP000198688"/>
    </source>
</evidence>
<dbReference type="Pfam" id="PF00583">
    <property type="entry name" value="Acetyltransf_1"/>
    <property type="match status" value="1"/>
</dbReference>
<evidence type="ECO:0000259" key="1">
    <source>
        <dbReference type="PROSITE" id="PS51186"/>
    </source>
</evidence>
<dbReference type="Gene3D" id="3.40.630.30">
    <property type="match status" value="1"/>
</dbReference>
<accession>A0A1H2CVT2</accession>
<dbReference type="PANTHER" id="PTHR42791:SF1">
    <property type="entry name" value="N-ACETYLTRANSFERASE DOMAIN-CONTAINING PROTEIN"/>
    <property type="match status" value="1"/>
</dbReference>